<comment type="caution">
    <text evidence="2">The sequence shown here is derived from an EMBL/GenBank/DDBJ whole genome shotgun (WGS) entry which is preliminary data.</text>
</comment>
<name>A0A2V4NMH9_9ACTN</name>
<evidence type="ECO:0000259" key="1">
    <source>
        <dbReference type="Pfam" id="PF02627"/>
    </source>
</evidence>
<evidence type="ECO:0000313" key="2">
    <source>
        <dbReference type="EMBL" id="PYC76883.1"/>
    </source>
</evidence>
<dbReference type="InterPro" id="IPR004675">
    <property type="entry name" value="AhpD_core"/>
</dbReference>
<dbReference type="InterPro" id="IPR029032">
    <property type="entry name" value="AhpD-like"/>
</dbReference>
<protein>
    <submittedName>
        <fullName evidence="2">Alkylhydroperoxidase</fullName>
    </submittedName>
</protein>
<feature type="domain" description="Carboxymuconolactone decarboxylase-like" evidence="1">
    <location>
        <begin position="45"/>
        <end position="114"/>
    </location>
</feature>
<organism evidence="2 3">
    <name type="scientific">Streptomyces tateyamensis</name>
    <dbReference type="NCBI Taxonomy" id="565073"/>
    <lineage>
        <taxon>Bacteria</taxon>
        <taxon>Bacillati</taxon>
        <taxon>Actinomycetota</taxon>
        <taxon>Actinomycetes</taxon>
        <taxon>Kitasatosporales</taxon>
        <taxon>Streptomycetaceae</taxon>
        <taxon>Streptomyces</taxon>
    </lineage>
</organism>
<dbReference type="InterPro" id="IPR003779">
    <property type="entry name" value="CMD-like"/>
</dbReference>
<dbReference type="OrthoDB" id="122912at2"/>
<dbReference type="RefSeq" id="WP_110671438.1">
    <property type="nucleotide sequence ID" value="NZ_PYBW01000080.1"/>
</dbReference>
<sequence>MTTATNPFPDHTLDTAPAAARPTMAAITRHLGHLPAAVARLANSPELLEAFTKSNALFTASTLDPLAREVLVMTVATRNECHLCVAMHTDLLHRLGAAPELIEALRDGRALPDARLQAVRQFTLEVLATTGAASPEALAAFQAAGFTTRNALEVVLGIGTYTMSTLANRLTGAPVDERLAAHAWTPAAH</sequence>
<keyword evidence="3" id="KW-1185">Reference proteome</keyword>
<dbReference type="Proteomes" id="UP000248039">
    <property type="component" value="Unassembled WGS sequence"/>
</dbReference>
<dbReference type="PANTHER" id="PTHR35446:SF3">
    <property type="entry name" value="CMD DOMAIN-CONTAINING PROTEIN"/>
    <property type="match status" value="1"/>
</dbReference>
<dbReference type="NCBIfam" id="TIGR00778">
    <property type="entry name" value="ahpD_dom"/>
    <property type="match status" value="1"/>
</dbReference>
<reference evidence="2 3" key="1">
    <citation type="submission" date="2018-03" db="EMBL/GenBank/DDBJ databases">
        <title>Bioinformatic expansion and discovery of thiopeptide antibiotics.</title>
        <authorList>
            <person name="Schwalen C.J."/>
            <person name="Hudson G.A."/>
            <person name="Mitchell D.A."/>
        </authorList>
    </citation>
    <scope>NUCLEOTIDE SEQUENCE [LARGE SCALE GENOMIC DNA]</scope>
    <source>
        <strain evidence="2 3">ATCC 21389</strain>
    </source>
</reference>
<dbReference type="EMBL" id="PYBW01000080">
    <property type="protein sequence ID" value="PYC76883.1"/>
    <property type="molecule type" value="Genomic_DNA"/>
</dbReference>
<dbReference type="SUPFAM" id="SSF69118">
    <property type="entry name" value="AhpD-like"/>
    <property type="match status" value="1"/>
</dbReference>
<proteinExistence type="predicted"/>
<dbReference type="Gene3D" id="1.20.1290.10">
    <property type="entry name" value="AhpD-like"/>
    <property type="match status" value="1"/>
</dbReference>
<dbReference type="GO" id="GO:0051920">
    <property type="term" value="F:peroxiredoxin activity"/>
    <property type="evidence" value="ECO:0007669"/>
    <property type="project" value="InterPro"/>
</dbReference>
<dbReference type="Pfam" id="PF02627">
    <property type="entry name" value="CMD"/>
    <property type="match status" value="1"/>
</dbReference>
<gene>
    <name evidence="2" type="ORF">C7C46_21055</name>
</gene>
<dbReference type="PANTHER" id="PTHR35446">
    <property type="entry name" value="SI:CH211-175M2.5"/>
    <property type="match status" value="1"/>
</dbReference>
<evidence type="ECO:0000313" key="3">
    <source>
        <dbReference type="Proteomes" id="UP000248039"/>
    </source>
</evidence>
<keyword evidence="2" id="KW-0575">Peroxidase</keyword>
<accession>A0A2V4NMH9</accession>
<keyword evidence="2" id="KW-0560">Oxidoreductase</keyword>
<dbReference type="AlphaFoldDB" id="A0A2V4NMH9"/>